<evidence type="ECO:0000256" key="1">
    <source>
        <dbReference type="ARBA" id="ARBA00005964"/>
    </source>
</evidence>
<dbReference type="InterPro" id="IPR019826">
    <property type="entry name" value="Carboxylesterase_B_AS"/>
</dbReference>
<comment type="caution">
    <text evidence="5">The sequence shown here is derived from an EMBL/GenBank/DDBJ whole genome shotgun (WGS) entry which is preliminary data.</text>
</comment>
<dbReference type="PROSITE" id="PS00122">
    <property type="entry name" value="CARBOXYLESTERASE_B_1"/>
    <property type="match status" value="1"/>
</dbReference>
<proteinExistence type="inferred from homology"/>
<dbReference type="PANTHER" id="PTHR11559">
    <property type="entry name" value="CARBOXYLESTERASE"/>
    <property type="match status" value="1"/>
</dbReference>
<dbReference type="EMBL" id="JARKIE010000119">
    <property type="protein sequence ID" value="KAJ7681346.1"/>
    <property type="molecule type" value="Genomic_DNA"/>
</dbReference>
<evidence type="ECO:0000313" key="5">
    <source>
        <dbReference type="EMBL" id="KAJ7681346.1"/>
    </source>
</evidence>
<dbReference type="GO" id="GO:0016787">
    <property type="term" value="F:hydrolase activity"/>
    <property type="evidence" value="ECO:0007669"/>
    <property type="project" value="UniProtKB-KW"/>
</dbReference>
<evidence type="ECO:0000256" key="3">
    <source>
        <dbReference type="RuleBase" id="RU361235"/>
    </source>
</evidence>
<dbReference type="AlphaFoldDB" id="A0AAD7D663"/>
<reference evidence="5" key="1">
    <citation type="submission" date="2023-03" db="EMBL/GenBank/DDBJ databases">
        <title>Massive genome expansion in bonnet fungi (Mycena s.s.) driven by repeated elements and novel gene families across ecological guilds.</title>
        <authorList>
            <consortium name="Lawrence Berkeley National Laboratory"/>
            <person name="Harder C.B."/>
            <person name="Miyauchi S."/>
            <person name="Viragh M."/>
            <person name="Kuo A."/>
            <person name="Thoen E."/>
            <person name="Andreopoulos B."/>
            <person name="Lu D."/>
            <person name="Skrede I."/>
            <person name="Drula E."/>
            <person name="Henrissat B."/>
            <person name="Morin E."/>
            <person name="Kohler A."/>
            <person name="Barry K."/>
            <person name="LaButti K."/>
            <person name="Morin E."/>
            <person name="Salamov A."/>
            <person name="Lipzen A."/>
            <person name="Mereny Z."/>
            <person name="Hegedus B."/>
            <person name="Baldrian P."/>
            <person name="Stursova M."/>
            <person name="Weitz H."/>
            <person name="Taylor A."/>
            <person name="Grigoriev I.V."/>
            <person name="Nagy L.G."/>
            <person name="Martin F."/>
            <person name="Kauserud H."/>
        </authorList>
    </citation>
    <scope>NUCLEOTIDE SEQUENCE</scope>
    <source>
        <strain evidence="5">CBHHK067</strain>
    </source>
</reference>
<dbReference type="Pfam" id="PF00135">
    <property type="entry name" value="COesterase"/>
    <property type="match status" value="1"/>
</dbReference>
<gene>
    <name evidence="5" type="ORF">B0H17DRAFT_1205877</name>
</gene>
<dbReference type="InterPro" id="IPR002018">
    <property type="entry name" value="CarbesteraseB"/>
</dbReference>
<evidence type="ECO:0000256" key="2">
    <source>
        <dbReference type="ARBA" id="ARBA00022801"/>
    </source>
</evidence>
<dbReference type="InterPro" id="IPR029058">
    <property type="entry name" value="AB_hydrolase_fold"/>
</dbReference>
<dbReference type="InterPro" id="IPR050309">
    <property type="entry name" value="Type-B_Carboxylest/Lipase"/>
</dbReference>
<organism evidence="5 6">
    <name type="scientific">Mycena rosella</name>
    <name type="common">Pink bonnet</name>
    <name type="synonym">Agaricus rosellus</name>
    <dbReference type="NCBI Taxonomy" id="1033263"/>
    <lineage>
        <taxon>Eukaryota</taxon>
        <taxon>Fungi</taxon>
        <taxon>Dikarya</taxon>
        <taxon>Basidiomycota</taxon>
        <taxon>Agaricomycotina</taxon>
        <taxon>Agaricomycetes</taxon>
        <taxon>Agaricomycetidae</taxon>
        <taxon>Agaricales</taxon>
        <taxon>Marasmiineae</taxon>
        <taxon>Mycenaceae</taxon>
        <taxon>Mycena</taxon>
    </lineage>
</organism>
<keyword evidence="6" id="KW-1185">Reference proteome</keyword>
<dbReference type="SUPFAM" id="SSF53474">
    <property type="entry name" value="alpha/beta-Hydrolases"/>
    <property type="match status" value="1"/>
</dbReference>
<evidence type="ECO:0000313" key="6">
    <source>
        <dbReference type="Proteomes" id="UP001221757"/>
    </source>
</evidence>
<name>A0AAD7D663_MYCRO</name>
<keyword evidence="2 3" id="KW-0378">Hydrolase</keyword>
<accession>A0AAD7D663</accession>
<dbReference type="Gene3D" id="3.40.50.1820">
    <property type="entry name" value="alpha/beta hydrolase"/>
    <property type="match status" value="1"/>
</dbReference>
<comment type="similarity">
    <text evidence="1 3">Belongs to the type-B carboxylesterase/lipase family.</text>
</comment>
<dbReference type="EC" id="3.1.1.-" evidence="3"/>
<sequence>MRFQPHQHQNVPTLVGVILIAAVVTPAHTSPIIDLGYAQYQGSVDASTNVTSFLGIRYAAAPIGDLRFRAPQAPPIVAGIQNATEEPDQCYQAAIGSSPSNPLRARAPTTVSSEDCLSLSVFFPSDAQGAPEGPLPVLVFIHGGGYFSGSSSLYPGSELLAQSNRGLVVVGIQYRLGVFGFLPGVEVKKHGSLNAGLLDQEFALRWVNRHISKFGGDPDRVTIWGQSAGAGSVLQHIIANNGQTTPQLFRGAITSSTFLPSQYHYNDRIPELVYREVVEQTNCTSAASSMACLRAVDVNTLESANMNMNVAAFFGTCLVVPVVDGELITQRPTLALAQGKVNGKALLAVTNPFEGTQFVNQSTGPTANATQYALDLFPDFGAAQAHRVGALYSGLGTQLFQTTTVLGESLFICPTYYLLRAFSGRAFKGEFAVPPATHGVDSLYYFPSLVSMFDIPVFNNTAFTNAFAQIFTSFAISLDPNIKVSDTITPRWDKWYKGNTEMLFNKTETDLPLVGPITTSEALLERCRFWDSVGDLTGQ</sequence>
<dbReference type="Proteomes" id="UP001221757">
    <property type="component" value="Unassembled WGS sequence"/>
</dbReference>
<protein>
    <recommendedName>
        <fullName evidence="3">Carboxylic ester hydrolase</fullName>
        <ecNumber evidence="3">3.1.1.-</ecNumber>
    </recommendedName>
</protein>
<evidence type="ECO:0000259" key="4">
    <source>
        <dbReference type="Pfam" id="PF00135"/>
    </source>
</evidence>
<feature type="domain" description="Carboxylesterase type B" evidence="4">
    <location>
        <begin position="31"/>
        <end position="504"/>
    </location>
</feature>